<keyword evidence="4" id="KW-1185">Reference proteome</keyword>
<evidence type="ECO:0000256" key="1">
    <source>
        <dbReference type="SAM" id="Phobius"/>
    </source>
</evidence>
<dbReference type="KEGG" id="fgi:OP10G_1714"/>
<proteinExistence type="predicted"/>
<feature type="transmembrane region" description="Helical" evidence="1">
    <location>
        <begin position="70"/>
        <end position="96"/>
    </location>
</feature>
<dbReference type="Pfam" id="PF00498">
    <property type="entry name" value="FHA"/>
    <property type="match status" value="2"/>
</dbReference>
<evidence type="ECO:0000313" key="3">
    <source>
        <dbReference type="EMBL" id="AIE85082.1"/>
    </source>
</evidence>
<dbReference type="InterPro" id="IPR000253">
    <property type="entry name" value="FHA_dom"/>
</dbReference>
<sequence length="446" mass="47705">MTGAFAGVATWLVSEPFTHTAREHGTHMGLHSFSLGSFYGWFAHMMLGALIAGSLALVISLQRTGWRRALAAGAVGMLVGGALTCGADALSDWIGIQMVRGRSGLLPNPGDQLAPVIWHISVSLALAFSVTIAAQPTAARFRRALAAAVVAAVVGYMIRQAIAPLEAVNQVSQIDLSNFDPKNPDAMMAQISKEAMASAWQPWSIMRLAEWMTMGIVMGLALSLSDIFLRTASLRLDLGRGEGRTYPLDNGPNRIGTAEGLEVRLPFQHGTAPIHAIIDPRQGHWAITDLTGQGLTVNGYPAREALLREGDVVGVGPYFLRLVLGREGRTMSYDPTEHEVVLIDNPQPIAEASLDHRLIDPFGKVIPLSLGSWVVGRGEGAQIRLDYDGRVSRQHALLEVLPNGASLQDLGGANGTSVNGDRLTRSVSLKDGDRVTVGGTTLQYRS</sequence>
<dbReference type="SUPFAM" id="SSF49879">
    <property type="entry name" value="SMAD/FHA domain"/>
    <property type="match status" value="2"/>
</dbReference>
<feature type="transmembrane region" description="Helical" evidence="1">
    <location>
        <begin position="116"/>
        <end position="134"/>
    </location>
</feature>
<dbReference type="SMART" id="SM00240">
    <property type="entry name" value="FHA"/>
    <property type="match status" value="2"/>
</dbReference>
<reference evidence="3 4" key="1">
    <citation type="journal article" date="2014" name="PLoS ONE">
        <title>The first complete genome sequence of the class fimbriimonadia in the phylum armatimonadetes.</title>
        <authorList>
            <person name="Hu Z.Y."/>
            <person name="Wang Y.Z."/>
            <person name="Im W.T."/>
            <person name="Wang S.Y."/>
            <person name="Zhao G.P."/>
            <person name="Zheng H.J."/>
            <person name="Quan Z.X."/>
        </authorList>
    </citation>
    <scope>NUCLEOTIDE SEQUENCE [LARGE SCALE GENOMIC DNA]</scope>
    <source>
        <strain evidence="3">Gsoil 348</strain>
    </source>
</reference>
<name>A0A068NNZ2_FIMGI</name>
<dbReference type="InterPro" id="IPR050923">
    <property type="entry name" value="Cell_Proc_Reg/RNA_Proc"/>
</dbReference>
<protein>
    <submittedName>
        <fullName evidence="3">FHA domain-containing protein</fullName>
    </submittedName>
</protein>
<dbReference type="Gene3D" id="2.60.200.20">
    <property type="match status" value="2"/>
</dbReference>
<dbReference type="STRING" id="661478.OP10G_1714"/>
<feature type="transmembrane region" description="Helical" evidence="1">
    <location>
        <begin position="38"/>
        <end position="58"/>
    </location>
</feature>
<dbReference type="EMBL" id="CP007139">
    <property type="protein sequence ID" value="AIE85082.1"/>
    <property type="molecule type" value="Genomic_DNA"/>
</dbReference>
<keyword evidence="1" id="KW-0472">Membrane</keyword>
<keyword evidence="1" id="KW-0812">Transmembrane</keyword>
<dbReference type="InterPro" id="IPR008984">
    <property type="entry name" value="SMAD_FHA_dom_sf"/>
</dbReference>
<organism evidence="3 4">
    <name type="scientific">Fimbriimonas ginsengisoli Gsoil 348</name>
    <dbReference type="NCBI Taxonomy" id="661478"/>
    <lineage>
        <taxon>Bacteria</taxon>
        <taxon>Bacillati</taxon>
        <taxon>Armatimonadota</taxon>
        <taxon>Fimbriimonadia</taxon>
        <taxon>Fimbriimonadales</taxon>
        <taxon>Fimbriimonadaceae</taxon>
        <taxon>Fimbriimonas</taxon>
    </lineage>
</organism>
<gene>
    <name evidence="3" type="ORF">OP10G_1714</name>
</gene>
<dbReference type="PANTHER" id="PTHR23308">
    <property type="entry name" value="NUCLEAR INHIBITOR OF PROTEIN PHOSPHATASE-1"/>
    <property type="match status" value="1"/>
</dbReference>
<dbReference type="Proteomes" id="UP000027982">
    <property type="component" value="Chromosome"/>
</dbReference>
<keyword evidence="1" id="KW-1133">Transmembrane helix</keyword>
<accession>A0A068NNZ2</accession>
<evidence type="ECO:0000259" key="2">
    <source>
        <dbReference type="PROSITE" id="PS50006"/>
    </source>
</evidence>
<dbReference type="CDD" id="cd00060">
    <property type="entry name" value="FHA"/>
    <property type="match status" value="2"/>
</dbReference>
<dbReference type="HOGENOM" id="CLU_613570_0_0_0"/>
<dbReference type="AlphaFoldDB" id="A0A068NNZ2"/>
<feature type="domain" description="FHA" evidence="2">
    <location>
        <begin position="373"/>
        <end position="423"/>
    </location>
</feature>
<dbReference type="eggNOG" id="COG1716">
    <property type="taxonomic scope" value="Bacteria"/>
</dbReference>
<evidence type="ECO:0000313" key="4">
    <source>
        <dbReference type="Proteomes" id="UP000027982"/>
    </source>
</evidence>
<feature type="transmembrane region" description="Helical" evidence="1">
    <location>
        <begin position="141"/>
        <end position="158"/>
    </location>
</feature>
<dbReference type="PROSITE" id="PS50006">
    <property type="entry name" value="FHA_DOMAIN"/>
    <property type="match status" value="1"/>
</dbReference>